<dbReference type="GO" id="GO:0003677">
    <property type="term" value="F:DNA binding"/>
    <property type="evidence" value="ECO:0007669"/>
    <property type="project" value="InterPro"/>
</dbReference>
<evidence type="ECO:0000259" key="2">
    <source>
        <dbReference type="Pfam" id="PF02498"/>
    </source>
</evidence>
<dbReference type="Pfam" id="PF03374">
    <property type="entry name" value="ANT"/>
    <property type="match status" value="1"/>
</dbReference>
<keyword evidence="5" id="KW-1185">Reference proteome</keyword>
<dbReference type="Pfam" id="PF02498">
    <property type="entry name" value="Bro-N"/>
    <property type="match status" value="1"/>
</dbReference>
<evidence type="ECO:0000313" key="5">
    <source>
        <dbReference type="Proteomes" id="UP000092668"/>
    </source>
</evidence>
<sequence>MTANAGSPFDSIRRLREDGTEYWSARDLMGPLGYDKWQNFSRCIFEAMRAAEIVAAQDQFTESSKEIGAGKGAKRHVLDVHLTRYACYMVVMSCDGKKPEVAAGKTYFAVRTRQAEVAAVAPQTREERFALALQDAAEMLAEKDKQIEAAEAINLCLTETIEHDAPLVAKARAHADSDSLIHRQQFAREVQAWGREQGISILHEDVYDFLGRIGLFVRGARSDSGHATAQAEKRGLARTPKGVSENGHAYATGKLTARGQDYAWRRIIKHISEHGSLKPEAVR</sequence>
<dbReference type="Proteomes" id="UP000092668">
    <property type="component" value="Unassembled WGS sequence"/>
</dbReference>
<dbReference type="InterPro" id="IPR003497">
    <property type="entry name" value="BRO_N_domain"/>
</dbReference>
<gene>
    <name evidence="4" type="ORF">ACT18_00685</name>
</gene>
<dbReference type="AlphaFoldDB" id="A0A1B8SM02"/>
<protein>
    <submittedName>
        <fullName evidence="4">Uncharacterized protein</fullName>
    </submittedName>
</protein>
<accession>A0A1B8SM02</accession>
<feature type="domain" description="Antirepressor protein C-terminal" evidence="3">
    <location>
        <begin position="160"/>
        <end position="267"/>
    </location>
</feature>
<evidence type="ECO:0000259" key="3">
    <source>
        <dbReference type="Pfam" id="PF03374"/>
    </source>
</evidence>
<organism evidence="4 5">
    <name type="scientific">Mycolicibacter kumamotonensis</name>
    <dbReference type="NCBI Taxonomy" id="354243"/>
    <lineage>
        <taxon>Bacteria</taxon>
        <taxon>Bacillati</taxon>
        <taxon>Actinomycetota</taxon>
        <taxon>Actinomycetes</taxon>
        <taxon>Mycobacteriales</taxon>
        <taxon>Mycobacteriaceae</taxon>
        <taxon>Mycolicibacter</taxon>
    </lineage>
</organism>
<feature type="region of interest" description="Disordered" evidence="1">
    <location>
        <begin position="224"/>
        <end position="247"/>
    </location>
</feature>
<reference evidence="4 5" key="1">
    <citation type="submission" date="2015-06" db="EMBL/GenBank/DDBJ databases">
        <title>Genome sequence of Mycobacterium kumamotonense strain Roo.</title>
        <authorList>
            <person name="Greninger A.L."/>
            <person name="Cunningham G."/>
            <person name="Miller S."/>
        </authorList>
    </citation>
    <scope>NUCLEOTIDE SEQUENCE [LARGE SCALE GENOMIC DNA]</scope>
    <source>
        <strain evidence="4 5">Roo</strain>
    </source>
</reference>
<comment type="caution">
    <text evidence="4">The sequence shown here is derived from an EMBL/GenBank/DDBJ whole genome shotgun (WGS) entry which is preliminary data.</text>
</comment>
<dbReference type="EMBL" id="LFOE01000001">
    <property type="protein sequence ID" value="OBY33769.1"/>
    <property type="molecule type" value="Genomic_DNA"/>
</dbReference>
<proteinExistence type="predicted"/>
<feature type="domain" description="Bro-N" evidence="2">
    <location>
        <begin position="12"/>
        <end position="102"/>
    </location>
</feature>
<evidence type="ECO:0000256" key="1">
    <source>
        <dbReference type="SAM" id="MobiDB-lite"/>
    </source>
</evidence>
<evidence type="ECO:0000313" key="4">
    <source>
        <dbReference type="EMBL" id="OBY33769.1"/>
    </source>
</evidence>
<dbReference type="InterPro" id="IPR005039">
    <property type="entry name" value="Ant_C"/>
</dbReference>
<name>A0A1B8SM02_9MYCO</name>